<sequence>MPGTDSMTSAGTSAATSAAPHTQATSPAADAAASPGRGLPGWWSFIEDRILLNVATILMMAAIGFMFYEASSRSLLSESHWWAEELVRFLVVWSVLLSLGVGTRHGHYIRMDLLLNMMPHRVRLAFAWLNSLIGLAFSVLLVIAGYQEVTHLQAIGMFTESNLDLPLWTVRLVLPLGGVLYGFAFVGNIILLLRGHDPDPPAEGENL</sequence>
<feature type="transmembrane region" description="Helical" evidence="9">
    <location>
        <begin position="124"/>
        <end position="147"/>
    </location>
</feature>
<reference evidence="12 13" key="1">
    <citation type="submission" date="2018-07" db="EMBL/GenBank/DDBJ databases">
        <title>Genome sequence of Roseomonas fauriae ATCC 49958.</title>
        <authorList>
            <person name="Sant'Anna F.H."/>
            <person name="Baldani J.I."/>
            <person name="Zilli J.E."/>
            <person name="Reis V.M."/>
            <person name="Hartmann A."/>
            <person name="Cruz L."/>
            <person name="de Souza E.M."/>
            <person name="de Oliveira Pedrosa F."/>
            <person name="Passaglia L.M.P."/>
        </authorList>
    </citation>
    <scope>NUCLEOTIDE SEQUENCE [LARGE SCALE GENOMIC DNA]</scope>
    <source>
        <strain evidence="12 13">ATCC 49958</strain>
    </source>
</reference>
<evidence type="ECO:0000256" key="6">
    <source>
        <dbReference type="ARBA" id="ARBA00022989"/>
    </source>
</evidence>
<proteinExistence type="inferred from homology"/>
<evidence type="ECO:0000313" key="13">
    <source>
        <dbReference type="Proteomes" id="UP000476837"/>
    </source>
</evidence>
<comment type="function">
    <text evidence="9">Part of the tripartite ATP-independent periplasmic (TRAP) transport system.</text>
</comment>
<dbReference type="Pfam" id="PF04290">
    <property type="entry name" value="DctQ"/>
    <property type="match status" value="1"/>
</dbReference>
<dbReference type="GO" id="GO:0015740">
    <property type="term" value="P:C4-dicarboxylate transport"/>
    <property type="evidence" value="ECO:0007669"/>
    <property type="project" value="TreeGrafter"/>
</dbReference>
<evidence type="ECO:0000256" key="1">
    <source>
        <dbReference type="ARBA" id="ARBA00004429"/>
    </source>
</evidence>
<evidence type="ECO:0000256" key="9">
    <source>
        <dbReference type="RuleBase" id="RU369079"/>
    </source>
</evidence>
<comment type="subcellular location">
    <subcellularLocation>
        <location evidence="1 9">Cell inner membrane</location>
        <topology evidence="1 9">Multi-pass membrane protein</topology>
    </subcellularLocation>
</comment>
<dbReference type="GO" id="GO:0005886">
    <property type="term" value="C:plasma membrane"/>
    <property type="evidence" value="ECO:0007669"/>
    <property type="project" value="UniProtKB-SubCell"/>
</dbReference>
<comment type="subunit">
    <text evidence="9">The complex comprises the extracytoplasmic solute receptor protein and the two transmembrane proteins.</text>
</comment>
<keyword evidence="5 9" id="KW-0812">Transmembrane</keyword>
<keyword evidence="4 9" id="KW-0997">Cell inner membrane</keyword>
<feature type="region of interest" description="Disordered" evidence="10">
    <location>
        <begin position="1"/>
        <end position="36"/>
    </location>
</feature>
<dbReference type="InterPro" id="IPR007387">
    <property type="entry name" value="TRAP_DctQ"/>
</dbReference>
<dbReference type="EMBL" id="QOKV01000024">
    <property type="protein sequence ID" value="KAA0679108.1"/>
    <property type="molecule type" value="Genomic_DNA"/>
</dbReference>
<keyword evidence="2 9" id="KW-0813">Transport</keyword>
<evidence type="ECO:0000259" key="11">
    <source>
        <dbReference type="Pfam" id="PF04290"/>
    </source>
</evidence>
<comment type="caution">
    <text evidence="12">The sequence shown here is derived from an EMBL/GenBank/DDBJ whole genome shotgun (WGS) entry which is preliminary data.</text>
</comment>
<evidence type="ECO:0000256" key="10">
    <source>
        <dbReference type="SAM" id="MobiDB-lite"/>
    </source>
</evidence>
<feature type="domain" description="Tripartite ATP-independent periplasmic transporters DctQ component" evidence="11">
    <location>
        <begin position="63"/>
        <end position="194"/>
    </location>
</feature>
<feature type="transmembrane region" description="Helical" evidence="9">
    <location>
        <begin position="87"/>
        <end position="103"/>
    </location>
</feature>
<dbReference type="GO" id="GO:0022857">
    <property type="term" value="F:transmembrane transporter activity"/>
    <property type="evidence" value="ECO:0007669"/>
    <property type="project" value="UniProtKB-UniRule"/>
</dbReference>
<dbReference type="InterPro" id="IPR055348">
    <property type="entry name" value="DctQ"/>
</dbReference>
<name>A0A6L3ATP5_AZOBR</name>
<organism evidence="12 13">
    <name type="scientific">Azospirillum brasilense</name>
    <dbReference type="NCBI Taxonomy" id="192"/>
    <lineage>
        <taxon>Bacteria</taxon>
        <taxon>Pseudomonadati</taxon>
        <taxon>Pseudomonadota</taxon>
        <taxon>Alphaproteobacteria</taxon>
        <taxon>Rhodospirillales</taxon>
        <taxon>Azospirillaceae</taxon>
        <taxon>Azospirillum</taxon>
    </lineage>
</organism>
<feature type="compositionally biased region" description="Low complexity" evidence="10">
    <location>
        <begin position="1"/>
        <end position="35"/>
    </location>
</feature>
<dbReference type="PANTHER" id="PTHR35011">
    <property type="entry name" value="2,3-DIKETO-L-GULONATE TRAP TRANSPORTER SMALL PERMEASE PROTEIN YIAM"/>
    <property type="match status" value="1"/>
</dbReference>
<evidence type="ECO:0000256" key="7">
    <source>
        <dbReference type="ARBA" id="ARBA00023136"/>
    </source>
</evidence>
<evidence type="ECO:0000313" key="12">
    <source>
        <dbReference type="EMBL" id="KAA0679108.1"/>
    </source>
</evidence>
<evidence type="ECO:0000256" key="2">
    <source>
        <dbReference type="ARBA" id="ARBA00022448"/>
    </source>
</evidence>
<comment type="similarity">
    <text evidence="8 9">Belongs to the TRAP transporter small permease family.</text>
</comment>
<evidence type="ECO:0000256" key="5">
    <source>
        <dbReference type="ARBA" id="ARBA00022692"/>
    </source>
</evidence>
<gene>
    <name evidence="12" type="ORF">DS837_26435</name>
</gene>
<accession>A0A6L3ATP5</accession>
<keyword evidence="6 9" id="KW-1133">Transmembrane helix</keyword>
<keyword evidence="7 9" id="KW-0472">Membrane</keyword>
<evidence type="ECO:0000256" key="3">
    <source>
        <dbReference type="ARBA" id="ARBA00022475"/>
    </source>
</evidence>
<feature type="transmembrane region" description="Helical" evidence="9">
    <location>
        <begin position="167"/>
        <end position="193"/>
    </location>
</feature>
<keyword evidence="3" id="KW-1003">Cell membrane</keyword>
<evidence type="ECO:0000256" key="4">
    <source>
        <dbReference type="ARBA" id="ARBA00022519"/>
    </source>
</evidence>
<feature type="transmembrane region" description="Helical" evidence="9">
    <location>
        <begin position="50"/>
        <end position="67"/>
    </location>
</feature>
<dbReference type="AlphaFoldDB" id="A0A6L3ATP5"/>
<protein>
    <recommendedName>
        <fullName evidence="9">TRAP transporter small permease protein</fullName>
    </recommendedName>
</protein>
<evidence type="ECO:0000256" key="8">
    <source>
        <dbReference type="ARBA" id="ARBA00038436"/>
    </source>
</evidence>
<dbReference type="Proteomes" id="UP000476837">
    <property type="component" value="Unassembled WGS sequence"/>
</dbReference>
<dbReference type="PANTHER" id="PTHR35011:SF2">
    <property type="entry name" value="2,3-DIKETO-L-GULONATE TRAP TRANSPORTER SMALL PERMEASE PROTEIN YIAM"/>
    <property type="match status" value="1"/>
</dbReference>